<evidence type="ECO:0000256" key="4">
    <source>
        <dbReference type="ARBA" id="ARBA00022490"/>
    </source>
</evidence>
<dbReference type="PANTHER" id="PTHR31689:SF0">
    <property type="entry name" value="DIAMINOPIMELATE EPIMERASE"/>
    <property type="match status" value="1"/>
</dbReference>
<gene>
    <name evidence="9" type="primary">dapF</name>
    <name evidence="11" type="ORF">SAMN05216249_11332</name>
</gene>
<comment type="similarity">
    <text evidence="2 9">Belongs to the diaminopimelate epimerase family.</text>
</comment>
<dbReference type="PANTHER" id="PTHR31689">
    <property type="entry name" value="DIAMINOPIMELATE EPIMERASE, CHLOROPLASTIC"/>
    <property type="match status" value="1"/>
</dbReference>
<feature type="site" description="Could be important to modulate the pK values of the two catalytic cysteine residues" evidence="9">
    <location>
        <position position="212"/>
    </location>
</feature>
<dbReference type="Proteomes" id="UP000198838">
    <property type="component" value="Unassembled WGS sequence"/>
</dbReference>
<dbReference type="UniPathway" id="UPA00034">
    <property type="reaction ID" value="UER00025"/>
</dbReference>
<evidence type="ECO:0000256" key="8">
    <source>
        <dbReference type="ARBA" id="ARBA00051712"/>
    </source>
</evidence>
<sequence length="278" mass="30809">MKFTKMHGIGNDYVYVNCFKEEVKDPENLSIKLSNRHTGIGSDGLILIKPSTKADFFMDMYNADGSRGKMCGNGIRCVGKYVYDHKMTDKTSLSIETLSGIKYLELNVGEDGKVILVKVNMGEPILKTKDIPVVFDKERVINEPFTVDGINYNLTAVSMGNPHAIVYIDDVDGLEIEKTGPKFEFDSRFPERVNTEFVKVLDRKNIQMRVWERGSGETMACGTGACAVATASILNGYVDNDVTIHLLGGDLTISWEGEGNDLYMKGNAVTVFEGDYPV</sequence>
<feature type="binding site" evidence="9">
    <location>
        <begin position="222"/>
        <end position="223"/>
    </location>
    <ligand>
        <name>substrate</name>
    </ligand>
</feature>
<comment type="subunit">
    <text evidence="9">Homodimer.</text>
</comment>
<reference evidence="11 12" key="1">
    <citation type="submission" date="2016-10" db="EMBL/GenBank/DDBJ databases">
        <authorList>
            <person name="de Groot N.N."/>
        </authorList>
    </citation>
    <scope>NUCLEOTIDE SEQUENCE [LARGE SCALE GENOMIC DNA]</scope>
    <source>
        <strain evidence="11 12">DSM 5522</strain>
    </source>
</reference>
<dbReference type="PROSITE" id="PS01326">
    <property type="entry name" value="DAP_EPIMERASE"/>
    <property type="match status" value="1"/>
</dbReference>
<name>A0A1I0Z8P8_9FIRM</name>
<dbReference type="RefSeq" id="WP_092872997.1">
    <property type="nucleotide sequence ID" value="NZ_FOJY01000013.1"/>
</dbReference>
<feature type="active site" description="Proton donor" evidence="9">
    <location>
        <position position="71"/>
    </location>
</feature>
<evidence type="ECO:0000256" key="3">
    <source>
        <dbReference type="ARBA" id="ARBA00013080"/>
    </source>
</evidence>
<feature type="binding site" evidence="9">
    <location>
        <begin position="72"/>
        <end position="73"/>
    </location>
    <ligand>
        <name>substrate</name>
    </ligand>
</feature>
<dbReference type="SUPFAM" id="SSF54506">
    <property type="entry name" value="Diaminopimelate epimerase-like"/>
    <property type="match status" value="2"/>
</dbReference>
<evidence type="ECO:0000256" key="5">
    <source>
        <dbReference type="ARBA" id="ARBA00022605"/>
    </source>
</evidence>
<keyword evidence="12" id="KW-1185">Reference proteome</keyword>
<dbReference type="GO" id="GO:0005829">
    <property type="term" value="C:cytosol"/>
    <property type="evidence" value="ECO:0007669"/>
    <property type="project" value="TreeGrafter"/>
</dbReference>
<dbReference type="FunFam" id="3.10.310.10:FF:000004">
    <property type="entry name" value="Diaminopimelate epimerase"/>
    <property type="match status" value="1"/>
</dbReference>
<dbReference type="EMBL" id="FOJY01000013">
    <property type="protein sequence ID" value="SFB20808.1"/>
    <property type="molecule type" value="Genomic_DNA"/>
</dbReference>
<feature type="active site" description="Proton acceptor" evidence="9">
    <location>
        <position position="221"/>
    </location>
</feature>
<feature type="binding site" evidence="9">
    <location>
        <position position="161"/>
    </location>
    <ligand>
        <name>substrate</name>
    </ligand>
</feature>
<comment type="catalytic activity">
    <reaction evidence="8 9">
        <text>(2S,6S)-2,6-diaminopimelate = meso-2,6-diaminopimelate</text>
        <dbReference type="Rhea" id="RHEA:15393"/>
        <dbReference type="ChEBI" id="CHEBI:57609"/>
        <dbReference type="ChEBI" id="CHEBI:57791"/>
        <dbReference type="EC" id="5.1.1.7"/>
    </reaction>
</comment>
<feature type="site" description="Could be important to modulate the pK values of the two catalytic cysteine residues" evidence="9">
    <location>
        <position position="163"/>
    </location>
</feature>
<feature type="active site" evidence="10">
    <location>
        <position position="71"/>
    </location>
</feature>
<comment type="function">
    <text evidence="9">Catalyzes the stereoinversion of LL-2,6-diaminopimelate (L,L-DAP) to meso-diaminopimelate (meso-DAP), a precursor of L-lysine and an essential component of the bacterial peptidoglycan.</text>
</comment>
<dbReference type="HAMAP" id="MF_00197">
    <property type="entry name" value="DAP_epimerase"/>
    <property type="match status" value="1"/>
</dbReference>
<organism evidence="11 12">
    <name type="scientific">Acetitomaculum ruminis DSM 5522</name>
    <dbReference type="NCBI Taxonomy" id="1120918"/>
    <lineage>
        <taxon>Bacteria</taxon>
        <taxon>Bacillati</taxon>
        <taxon>Bacillota</taxon>
        <taxon>Clostridia</taxon>
        <taxon>Lachnospirales</taxon>
        <taxon>Lachnospiraceae</taxon>
        <taxon>Acetitomaculum</taxon>
    </lineage>
</organism>
<keyword evidence="7 9" id="KW-0413">Isomerase</keyword>
<evidence type="ECO:0000256" key="10">
    <source>
        <dbReference type="PROSITE-ProRule" id="PRU10125"/>
    </source>
</evidence>
<feature type="binding site" evidence="9">
    <location>
        <position position="62"/>
    </location>
    <ligand>
        <name>substrate</name>
    </ligand>
</feature>
<dbReference type="OrthoDB" id="9805408at2"/>
<keyword evidence="5 9" id="KW-0028">Amino-acid biosynthesis</keyword>
<dbReference type="EC" id="5.1.1.7" evidence="3 9"/>
<comment type="subcellular location">
    <subcellularLocation>
        <location evidence="9">Cytoplasm</location>
    </subcellularLocation>
</comment>
<feature type="binding site" evidence="9">
    <location>
        <begin position="212"/>
        <end position="213"/>
    </location>
    <ligand>
        <name>substrate</name>
    </ligand>
</feature>
<evidence type="ECO:0000256" key="1">
    <source>
        <dbReference type="ARBA" id="ARBA00005196"/>
    </source>
</evidence>
<dbReference type="InterPro" id="IPR018510">
    <property type="entry name" value="DAP_epimerase_AS"/>
</dbReference>
<dbReference type="NCBIfam" id="TIGR00652">
    <property type="entry name" value="DapF"/>
    <property type="match status" value="1"/>
</dbReference>
<evidence type="ECO:0000256" key="6">
    <source>
        <dbReference type="ARBA" id="ARBA00023154"/>
    </source>
</evidence>
<evidence type="ECO:0000256" key="7">
    <source>
        <dbReference type="ARBA" id="ARBA00023235"/>
    </source>
</evidence>
<evidence type="ECO:0000313" key="12">
    <source>
        <dbReference type="Proteomes" id="UP000198838"/>
    </source>
</evidence>
<comment type="caution">
    <text evidence="9">Lacks conserved residue(s) required for the propagation of feature annotation.</text>
</comment>
<dbReference type="InterPro" id="IPR001653">
    <property type="entry name" value="DAP_epimerase_DapF"/>
</dbReference>
<dbReference type="AlphaFoldDB" id="A0A1I0Z8P8"/>
<dbReference type="GO" id="GO:0008837">
    <property type="term" value="F:diaminopimelate epimerase activity"/>
    <property type="evidence" value="ECO:0007669"/>
    <property type="project" value="UniProtKB-UniRule"/>
</dbReference>
<comment type="pathway">
    <text evidence="1 9">Amino-acid biosynthesis; L-lysine biosynthesis via DAP pathway; DL-2,6-diaminopimelate from LL-2,6-diaminopimelate: step 1/1.</text>
</comment>
<evidence type="ECO:0000313" key="11">
    <source>
        <dbReference type="EMBL" id="SFB20808.1"/>
    </source>
</evidence>
<dbReference type="Pfam" id="PF01678">
    <property type="entry name" value="DAP_epimerase"/>
    <property type="match status" value="2"/>
</dbReference>
<dbReference type="STRING" id="1120918.SAMN05216249_11332"/>
<proteinExistence type="inferred from homology"/>
<feature type="binding site" evidence="9">
    <location>
        <position position="194"/>
    </location>
    <ligand>
        <name>substrate</name>
    </ligand>
</feature>
<accession>A0A1I0Z8P8</accession>
<feature type="binding site" evidence="9">
    <location>
        <position position="11"/>
    </location>
    <ligand>
        <name>substrate</name>
    </ligand>
</feature>
<evidence type="ECO:0000256" key="2">
    <source>
        <dbReference type="ARBA" id="ARBA00010219"/>
    </source>
</evidence>
<dbReference type="Gene3D" id="3.10.310.10">
    <property type="entry name" value="Diaminopimelate Epimerase, Chain A, domain 1"/>
    <property type="match status" value="2"/>
</dbReference>
<keyword evidence="4 9" id="KW-0963">Cytoplasm</keyword>
<dbReference type="GO" id="GO:0009089">
    <property type="term" value="P:lysine biosynthetic process via diaminopimelate"/>
    <property type="evidence" value="ECO:0007669"/>
    <property type="project" value="UniProtKB-UniRule"/>
</dbReference>
<keyword evidence="6 9" id="KW-0457">Lysine biosynthesis</keyword>
<evidence type="ECO:0000256" key="9">
    <source>
        <dbReference type="HAMAP-Rule" id="MF_00197"/>
    </source>
</evidence>
<protein>
    <recommendedName>
        <fullName evidence="3 9">Diaminopimelate epimerase</fullName>
        <shortName evidence="9">DAP epimerase</shortName>
        <ecNumber evidence="3 9">5.1.1.7</ecNumber>
    </recommendedName>
    <alternativeName>
        <fullName evidence="9">PLP-independent amino acid racemase</fullName>
    </alternativeName>
</protein>